<keyword evidence="6 7" id="KW-0472">Membrane</keyword>
<dbReference type="AlphaFoldDB" id="A0A4R1HZ16"/>
<evidence type="ECO:0000256" key="7">
    <source>
        <dbReference type="SAM" id="Phobius"/>
    </source>
</evidence>
<dbReference type="PANTHER" id="PTHR30106:SF1">
    <property type="entry name" value="UPF0324 MEMBRANE PROTEIN FN0533"/>
    <property type="match status" value="1"/>
</dbReference>
<dbReference type="PANTHER" id="PTHR30106">
    <property type="entry name" value="INNER MEMBRANE PROTEIN YEIH-RELATED"/>
    <property type="match status" value="1"/>
</dbReference>
<keyword evidence="3" id="KW-1003">Cell membrane</keyword>
<reference evidence="8 9" key="1">
    <citation type="submission" date="2019-03" db="EMBL/GenBank/DDBJ databases">
        <title>Sequencing the genomes of 1000 actinobacteria strains.</title>
        <authorList>
            <person name="Klenk H.-P."/>
        </authorList>
    </citation>
    <scope>NUCLEOTIDE SEQUENCE [LARGE SCALE GENOMIC DNA]</scope>
    <source>
        <strain evidence="8 9">DSM 44969</strain>
    </source>
</reference>
<feature type="transmembrane region" description="Helical" evidence="7">
    <location>
        <begin position="55"/>
        <end position="73"/>
    </location>
</feature>
<evidence type="ECO:0000256" key="6">
    <source>
        <dbReference type="ARBA" id="ARBA00023136"/>
    </source>
</evidence>
<comment type="caution">
    <text evidence="8">The sequence shown here is derived from an EMBL/GenBank/DDBJ whole genome shotgun (WGS) entry which is preliminary data.</text>
</comment>
<dbReference type="GO" id="GO:0005886">
    <property type="term" value="C:plasma membrane"/>
    <property type="evidence" value="ECO:0007669"/>
    <property type="project" value="UniProtKB-SubCell"/>
</dbReference>
<dbReference type="RefSeq" id="WP_132424588.1">
    <property type="nucleotide sequence ID" value="NZ_SMFZ01000001.1"/>
</dbReference>
<evidence type="ECO:0000256" key="4">
    <source>
        <dbReference type="ARBA" id="ARBA00022692"/>
    </source>
</evidence>
<keyword evidence="9" id="KW-1185">Reference proteome</keyword>
<evidence type="ECO:0000256" key="5">
    <source>
        <dbReference type="ARBA" id="ARBA00022989"/>
    </source>
</evidence>
<feature type="transmembrane region" description="Helical" evidence="7">
    <location>
        <begin position="337"/>
        <end position="358"/>
    </location>
</feature>
<proteinExistence type="inferred from homology"/>
<accession>A0A4R1HZ16</accession>
<comment type="subcellular location">
    <subcellularLocation>
        <location evidence="1">Cell membrane</location>
        <topology evidence="1">Multi-pass membrane protein</topology>
    </subcellularLocation>
</comment>
<protein>
    <submittedName>
        <fullName evidence="8">Putative integral membrane protein (TIGR00698 family)</fullName>
    </submittedName>
</protein>
<feature type="transmembrane region" description="Helical" evidence="7">
    <location>
        <begin position="140"/>
        <end position="161"/>
    </location>
</feature>
<name>A0A4R1HZ16_PSEEN</name>
<feature type="transmembrane region" description="Helical" evidence="7">
    <location>
        <begin position="278"/>
        <end position="299"/>
    </location>
</feature>
<dbReference type="OrthoDB" id="9766798at2"/>
<gene>
    <name evidence="8" type="ORF">EV378_2646</name>
</gene>
<feature type="transmembrane region" description="Helical" evidence="7">
    <location>
        <begin position="228"/>
        <end position="252"/>
    </location>
</feature>
<dbReference type="Proteomes" id="UP000295560">
    <property type="component" value="Unassembled WGS sequence"/>
</dbReference>
<keyword evidence="5 7" id="KW-1133">Transmembrane helix</keyword>
<feature type="transmembrane region" description="Helical" evidence="7">
    <location>
        <begin position="167"/>
        <end position="187"/>
    </location>
</feature>
<comment type="similarity">
    <text evidence="2">Belongs to the UPF0324 family.</text>
</comment>
<dbReference type="InterPro" id="IPR018383">
    <property type="entry name" value="UPF0324_pro"/>
</dbReference>
<feature type="transmembrane region" description="Helical" evidence="7">
    <location>
        <begin position="110"/>
        <end position="128"/>
    </location>
</feature>
<evidence type="ECO:0000313" key="9">
    <source>
        <dbReference type="Proteomes" id="UP000295560"/>
    </source>
</evidence>
<dbReference type="EMBL" id="SMFZ01000001">
    <property type="protein sequence ID" value="TCK26801.1"/>
    <property type="molecule type" value="Genomic_DNA"/>
</dbReference>
<evidence type="ECO:0000256" key="3">
    <source>
        <dbReference type="ARBA" id="ARBA00022475"/>
    </source>
</evidence>
<evidence type="ECO:0000256" key="1">
    <source>
        <dbReference type="ARBA" id="ARBA00004651"/>
    </source>
</evidence>
<keyword evidence="4 7" id="KW-0812">Transmembrane</keyword>
<sequence>MAFHLDLHHPVGTAQEAGSAAAQWLRSRSPGLLVALAVAAAATAAGTALPVVGGPVFGIVFGLVVAVVLRPGPRMRPGIGFASRPVLQTSIVVLGATLSLSQIADVGMGSLPVMLGTLAVALAGAYVAGRLLGVRGDTQLLIGVGTAICGASAIAATQSVVRAKESQVAYAVATIFVFNVAAVLTFPQLGHLMGLDPHAFGLWAGTAINDTSSVVAAGYAYGGDAGSYAVIVKLTRTLMIIPIVVGLAMWAARREAAVSEPAGAGDAAQKRRLPWRKLVPLFLVGFVATSALTSVGVIPAAWHPALTAVGTFLITTALAGIGLSMQPSEIRHAGIRPLLLGAVLWVLVAASSLGLQALTGTL</sequence>
<evidence type="ECO:0000256" key="2">
    <source>
        <dbReference type="ARBA" id="ARBA00007977"/>
    </source>
</evidence>
<dbReference type="Pfam" id="PF03601">
    <property type="entry name" value="Cons_hypoth698"/>
    <property type="match status" value="1"/>
</dbReference>
<organism evidence="8 9">
    <name type="scientific">Pseudonocardia endophytica</name>
    <dbReference type="NCBI Taxonomy" id="401976"/>
    <lineage>
        <taxon>Bacteria</taxon>
        <taxon>Bacillati</taxon>
        <taxon>Actinomycetota</taxon>
        <taxon>Actinomycetes</taxon>
        <taxon>Pseudonocardiales</taxon>
        <taxon>Pseudonocardiaceae</taxon>
        <taxon>Pseudonocardia</taxon>
    </lineage>
</organism>
<feature type="transmembrane region" description="Helical" evidence="7">
    <location>
        <begin position="305"/>
        <end position="325"/>
    </location>
</feature>
<evidence type="ECO:0000313" key="8">
    <source>
        <dbReference type="EMBL" id="TCK26801.1"/>
    </source>
</evidence>